<feature type="compositionally biased region" description="Polar residues" evidence="6">
    <location>
        <begin position="781"/>
        <end position="792"/>
    </location>
</feature>
<feature type="compositionally biased region" description="Polar residues" evidence="6">
    <location>
        <begin position="733"/>
        <end position="758"/>
    </location>
</feature>
<proteinExistence type="inferred from homology"/>
<protein>
    <submittedName>
        <fullName evidence="7">Coiled-coil domain-containing protein 85c-like</fullName>
    </submittedName>
</protein>
<feature type="compositionally biased region" description="Basic and acidic residues" evidence="6">
    <location>
        <begin position="862"/>
        <end position="872"/>
    </location>
</feature>
<feature type="compositionally biased region" description="Low complexity" evidence="6">
    <location>
        <begin position="759"/>
        <end position="773"/>
    </location>
</feature>
<reference evidence="7 8" key="1">
    <citation type="journal article" date="2021" name="Elife">
        <title>Chloroplast acquisition without the gene transfer in kleptoplastic sea slugs, Plakobranchus ocellatus.</title>
        <authorList>
            <person name="Maeda T."/>
            <person name="Takahashi S."/>
            <person name="Yoshida T."/>
            <person name="Shimamura S."/>
            <person name="Takaki Y."/>
            <person name="Nagai Y."/>
            <person name="Toyoda A."/>
            <person name="Suzuki Y."/>
            <person name="Arimoto A."/>
            <person name="Ishii H."/>
            <person name="Satoh N."/>
            <person name="Nishiyama T."/>
            <person name="Hasebe M."/>
            <person name="Maruyama T."/>
            <person name="Minagawa J."/>
            <person name="Obokata J."/>
            <person name="Shigenobu S."/>
        </authorList>
    </citation>
    <scope>NUCLEOTIDE SEQUENCE [LARGE SCALE GENOMIC DNA]</scope>
</reference>
<evidence type="ECO:0000256" key="3">
    <source>
        <dbReference type="ARBA" id="ARBA00022949"/>
    </source>
</evidence>
<evidence type="ECO:0000313" key="7">
    <source>
        <dbReference type="EMBL" id="GFO49173.1"/>
    </source>
</evidence>
<comment type="similarity">
    <text evidence="2">Belongs to the CCDC85 family.</text>
</comment>
<keyword evidence="4 5" id="KW-0175">Coiled coil</keyword>
<feature type="compositionally biased region" description="Polar residues" evidence="6">
    <location>
        <begin position="479"/>
        <end position="488"/>
    </location>
</feature>
<evidence type="ECO:0000313" key="8">
    <source>
        <dbReference type="Proteomes" id="UP000735302"/>
    </source>
</evidence>
<feature type="region of interest" description="Disordered" evidence="6">
    <location>
        <begin position="283"/>
        <end position="330"/>
    </location>
</feature>
<dbReference type="InterPro" id="IPR019359">
    <property type="entry name" value="CCDC85"/>
</dbReference>
<organism evidence="7 8">
    <name type="scientific">Plakobranchus ocellatus</name>
    <dbReference type="NCBI Taxonomy" id="259542"/>
    <lineage>
        <taxon>Eukaryota</taxon>
        <taxon>Metazoa</taxon>
        <taxon>Spiralia</taxon>
        <taxon>Lophotrochozoa</taxon>
        <taxon>Mollusca</taxon>
        <taxon>Gastropoda</taxon>
        <taxon>Heterobranchia</taxon>
        <taxon>Euthyneura</taxon>
        <taxon>Panpulmonata</taxon>
        <taxon>Sacoglossa</taxon>
        <taxon>Placobranchoidea</taxon>
        <taxon>Plakobranchidae</taxon>
        <taxon>Plakobranchus</taxon>
    </lineage>
</organism>
<gene>
    <name evidence="7" type="ORF">PoB_007567800</name>
</gene>
<feature type="compositionally biased region" description="Low complexity" evidence="6">
    <location>
        <begin position="584"/>
        <end position="600"/>
    </location>
</feature>
<feature type="compositionally biased region" description="Polar residues" evidence="6">
    <location>
        <begin position="308"/>
        <end position="330"/>
    </location>
</feature>
<evidence type="ECO:0000256" key="4">
    <source>
        <dbReference type="ARBA" id="ARBA00023054"/>
    </source>
</evidence>
<feature type="compositionally biased region" description="Polar residues" evidence="6">
    <location>
        <begin position="609"/>
        <end position="619"/>
    </location>
</feature>
<feature type="coiled-coil region" evidence="5">
    <location>
        <begin position="236"/>
        <end position="270"/>
    </location>
</feature>
<accession>A0AAV4DY10</accession>
<comment type="subcellular location">
    <subcellularLocation>
        <location evidence="1">Cell junction</location>
        <location evidence="1">Adherens junction</location>
    </subcellularLocation>
</comment>
<evidence type="ECO:0000256" key="6">
    <source>
        <dbReference type="SAM" id="MobiDB-lite"/>
    </source>
</evidence>
<evidence type="ECO:0000256" key="1">
    <source>
        <dbReference type="ARBA" id="ARBA00004536"/>
    </source>
</evidence>
<dbReference type="Pfam" id="PF10226">
    <property type="entry name" value="CCDC85"/>
    <property type="match status" value="2"/>
</dbReference>
<feature type="coiled-coil region" evidence="5">
    <location>
        <begin position="336"/>
        <end position="363"/>
    </location>
</feature>
<feature type="compositionally biased region" description="Low complexity" evidence="6">
    <location>
        <begin position="15"/>
        <end position="26"/>
    </location>
</feature>
<evidence type="ECO:0000256" key="5">
    <source>
        <dbReference type="SAM" id="Coils"/>
    </source>
</evidence>
<keyword evidence="3" id="KW-0965">Cell junction</keyword>
<dbReference type="Proteomes" id="UP000735302">
    <property type="component" value="Unassembled WGS sequence"/>
</dbReference>
<evidence type="ECO:0000256" key="2">
    <source>
        <dbReference type="ARBA" id="ARBA00009052"/>
    </source>
</evidence>
<name>A0AAV4DY10_9GAST</name>
<feature type="compositionally biased region" description="Polar residues" evidence="6">
    <location>
        <begin position="495"/>
        <end position="507"/>
    </location>
</feature>
<feature type="compositionally biased region" description="Low complexity" evidence="6">
    <location>
        <begin position="660"/>
        <end position="671"/>
    </location>
</feature>
<dbReference type="AlphaFoldDB" id="A0AAV4DY10"/>
<feature type="compositionally biased region" description="Polar residues" evidence="6">
    <location>
        <begin position="847"/>
        <end position="858"/>
    </location>
</feature>
<feature type="compositionally biased region" description="Polar residues" evidence="6">
    <location>
        <begin position="516"/>
        <end position="529"/>
    </location>
</feature>
<feature type="compositionally biased region" description="Polar residues" evidence="6">
    <location>
        <begin position="643"/>
        <end position="653"/>
    </location>
</feature>
<dbReference type="PANTHER" id="PTHR13546:SF15">
    <property type="entry name" value="CCDC85"/>
    <property type="match status" value="1"/>
</dbReference>
<feature type="region of interest" description="Disordered" evidence="6">
    <location>
        <begin position="1"/>
        <end position="58"/>
    </location>
</feature>
<dbReference type="EMBL" id="BLXT01008461">
    <property type="protein sequence ID" value="GFO49173.1"/>
    <property type="molecule type" value="Genomic_DNA"/>
</dbReference>
<sequence>MEWESHRPAAPATPSSMSSNNSGGSSARAEKTPNFKQLSPSPSVAALSKTPDPELRMKGPDELVRLLRRVEMDYKSLLGEHGNVVKDVNRRLQIFVLETRGLKENVQKLQEDNQELRDLCCFLDDDRQRGRKLAREWQRFGRYTASVMRRPDELVRLLRRVEMDYKSLLGEHGNVVKDVNRRLQIFVLETRGLKENVQKLQEDNQELRDLCCFLDDDRQRGRKLAREWQRFGRYTASVMRSEVAVYQEKLKELEERQSELVTENMDLKELCLYLDQERLRITGDRDEGDGSSNGTITGPEDGVASPTAGETSGSITPTPSSAANYPSTPSSAASYIKELELKVQRLEEEKKHLSRRIDGESVDDVLKTFSNLDGALENDLPGYSHPNNNLASASLANSRDLLRKSPVSSKPEAVVHAMKVLEVHEELEKSATEEDLDAPEKAIVREMCNVVWRKLGDVGDVGNLNESTDSISDPPFFAQTPSQANQQAPGAPLPSNASTSVASNPPLNQGKAHSYNLAQPQPQMASTPLASVPPRTAQSVDNVDQDHPRNESNFKSLSQVGERNPMSRPLGEALFQAGASGGHPQQQQQRQQPPYSDLQQPQTAPLFHGQNNPQKTSLPHPNIYAPSSKPSMQHSHHAPYFTPAQSDYSQNQRPPLRYGSSSSSNASAFSSGKDTQPRPPPSPTKSFTEHLPFSHPTFQHSQQRQNNHPVQPSSRQSDLKPQPVQWQPPQRPTAYQGQPSSTQASHSNLPPGSSSTPHQLPFQYSQPQQPQQHGRPREQQDANPGSSRQHQPATVRLLGAPGNHGRSADMVDNPRSGGNFQRAAPGGPPQSASSQHMADQWSRPHARQSQDPAPSHNQPRPRGGDDRGRLSNRDPAAPNPSPLDHSHYAPLSYSQDGLKASGFRAYPPQQAIIPPGKHGPTWGAGPRPTYATDRAGHNPGQPPAPNSHRAAAGPLQPNLSMAATQSRRLQEQEWRQTYLDDSDTL</sequence>
<feature type="compositionally biased region" description="Polar residues" evidence="6">
    <location>
        <begin position="957"/>
        <end position="967"/>
    </location>
</feature>
<dbReference type="GO" id="GO:0005912">
    <property type="term" value="C:adherens junction"/>
    <property type="evidence" value="ECO:0007669"/>
    <property type="project" value="UniProtKB-SubCell"/>
</dbReference>
<keyword evidence="8" id="KW-1185">Reference proteome</keyword>
<dbReference type="PANTHER" id="PTHR13546">
    <property type="entry name" value="RE60986P"/>
    <property type="match status" value="1"/>
</dbReference>
<comment type="caution">
    <text evidence="7">The sequence shown here is derived from an EMBL/GenBank/DDBJ whole genome shotgun (WGS) entry which is preliminary data.</text>
</comment>
<feature type="compositionally biased region" description="Polar residues" evidence="6">
    <location>
        <begin position="696"/>
        <end position="716"/>
    </location>
</feature>
<feature type="region of interest" description="Disordered" evidence="6">
    <location>
        <begin position="459"/>
        <end position="985"/>
    </location>
</feature>